<evidence type="ECO:0000259" key="1">
    <source>
        <dbReference type="Pfam" id="PF00296"/>
    </source>
</evidence>
<feature type="domain" description="Luciferase-like" evidence="1">
    <location>
        <begin position="18"/>
        <end position="97"/>
    </location>
</feature>
<name>A0A8J3GT85_9MICO</name>
<dbReference type="SUPFAM" id="SSF51679">
    <property type="entry name" value="Bacterial luciferase-like"/>
    <property type="match status" value="1"/>
</dbReference>
<organism evidence="2 3">
    <name type="scientific">Pseudolysinimonas yzui</name>
    <dbReference type="NCBI Taxonomy" id="2708254"/>
    <lineage>
        <taxon>Bacteria</taxon>
        <taxon>Bacillati</taxon>
        <taxon>Actinomycetota</taxon>
        <taxon>Actinomycetes</taxon>
        <taxon>Micrococcales</taxon>
        <taxon>Microbacteriaceae</taxon>
        <taxon>Pseudolysinimonas</taxon>
    </lineage>
</organism>
<dbReference type="EMBL" id="BNAI01000009">
    <property type="protein sequence ID" value="GHF25326.1"/>
    <property type="molecule type" value="Genomic_DNA"/>
</dbReference>
<comment type="caution">
    <text evidence="2">The sequence shown here is derived from an EMBL/GenBank/DDBJ whole genome shotgun (WGS) entry which is preliminary data.</text>
</comment>
<evidence type="ECO:0000313" key="2">
    <source>
        <dbReference type="EMBL" id="GHF25326.1"/>
    </source>
</evidence>
<sequence length="249" mass="26272">MTGRLSVGVAATLDHAIVADLAPRLEQLGFFALWVNDTAGADALSALAVAAARTERLRLAVGVIPMDRRPPAEILADVAALELPEDRLVLGVGSGSRRGHGVLAAVRAELAELRADTSARVMLGALGPGMRRLAAQAADGPLLSWLTPDRSAAIAGELETSTVLYVRAAFDDDARPKLTAEAARYAQYPAYAAHFARERIDPLDTVVDGDLQRVAAYRAAVDEVVLRAIVADETASDYLRFAEHAVAAA</sequence>
<gene>
    <name evidence="2" type="ORF">GCM10011600_28020</name>
</gene>
<dbReference type="AlphaFoldDB" id="A0A8J3GT85"/>
<dbReference type="InterPro" id="IPR011251">
    <property type="entry name" value="Luciferase-like_dom"/>
</dbReference>
<dbReference type="GO" id="GO:0016705">
    <property type="term" value="F:oxidoreductase activity, acting on paired donors, with incorporation or reduction of molecular oxygen"/>
    <property type="evidence" value="ECO:0007669"/>
    <property type="project" value="InterPro"/>
</dbReference>
<accession>A0A8J3GT85</accession>
<keyword evidence="3" id="KW-1185">Reference proteome</keyword>
<dbReference type="Proteomes" id="UP000617531">
    <property type="component" value="Unassembled WGS sequence"/>
</dbReference>
<dbReference type="Gene3D" id="3.20.20.30">
    <property type="entry name" value="Luciferase-like domain"/>
    <property type="match status" value="1"/>
</dbReference>
<evidence type="ECO:0000313" key="3">
    <source>
        <dbReference type="Proteomes" id="UP000617531"/>
    </source>
</evidence>
<reference evidence="2" key="2">
    <citation type="submission" date="2020-09" db="EMBL/GenBank/DDBJ databases">
        <authorList>
            <person name="Sun Q."/>
            <person name="Zhou Y."/>
        </authorList>
    </citation>
    <scope>NUCLEOTIDE SEQUENCE</scope>
    <source>
        <strain evidence="2">CGMCC 1.16548</strain>
    </source>
</reference>
<protein>
    <recommendedName>
        <fullName evidence="1">Luciferase-like domain-containing protein</fullName>
    </recommendedName>
</protein>
<proteinExistence type="predicted"/>
<reference evidence="2" key="1">
    <citation type="journal article" date="2014" name="Int. J. Syst. Evol. Microbiol.">
        <title>Complete genome sequence of Corynebacterium casei LMG S-19264T (=DSM 44701T), isolated from a smear-ripened cheese.</title>
        <authorList>
            <consortium name="US DOE Joint Genome Institute (JGI-PGF)"/>
            <person name="Walter F."/>
            <person name="Albersmeier A."/>
            <person name="Kalinowski J."/>
            <person name="Ruckert C."/>
        </authorList>
    </citation>
    <scope>NUCLEOTIDE SEQUENCE</scope>
    <source>
        <strain evidence="2">CGMCC 1.16548</strain>
    </source>
</reference>
<dbReference type="Pfam" id="PF00296">
    <property type="entry name" value="Bac_luciferase"/>
    <property type="match status" value="1"/>
</dbReference>
<dbReference type="RefSeq" id="WP_191284161.1">
    <property type="nucleotide sequence ID" value="NZ_BNAI01000009.1"/>
</dbReference>
<dbReference type="InterPro" id="IPR036661">
    <property type="entry name" value="Luciferase-like_sf"/>
</dbReference>